<evidence type="ECO:0000256" key="1">
    <source>
        <dbReference type="SAM" id="MobiDB-lite"/>
    </source>
</evidence>
<accession>A0A0S3SYL4</accession>
<feature type="compositionally biased region" description="Basic and acidic residues" evidence="1">
    <location>
        <begin position="89"/>
        <end position="107"/>
    </location>
</feature>
<name>A0A0S3SYL4_PHAAN</name>
<organism evidence="2 3">
    <name type="scientific">Vigna angularis var. angularis</name>
    <dbReference type="NCBI Taxonomy" id="157739"/>
    <lineage>
        <taxon>Eukaryota</taxon>
        <taxon>Viridiplantae</taxon>
        <taxon>Streptophyta</taxon>
        <taxon>Embryophyta</taxon>
        <taxon>Tracheophyta</taxon>
        <taxon>Spermatophyta</taxon>
        <taxon>Magnoliopsida</taxon>
        <taxon>eudicotyledons</taxon>
        <taxon>Gunneridae</taxon>
        <taxon>Pentapetalae</taxon>
        <taxon>rosids</taxon>
        <taxon>fabids</taxon>
        <taxon>Fabales</taxon>
        <taxon>Fabaceae</taxon>
        <taxon>Papilionoideae</taxon>
        <taxon>50 kb inversion clade</taxon>
        <taxon>NPAAA clade</taxon>
        <taxon>indigoferoid/millettioid clade</taxon>
        <taxon>Phaseoleae</taxon>
        <taxon>Vigna</taxon>
    </lineage>
</organism>
<dbReference type="AlphaFoldDB" id="A0A0S3SYL4"/>
<evidence type="ECO:0000313" key="2">
    <source>
        <dbReference type="EMBL" id="BAT97972.1"/>
    </source>
</evidence>
<proteinExistence type="predicted"/>
<sequence length="113" mass="13123">MLILQRMLISVDSSSHPFKDWVTLNDLSVVITFYDLCNPSLHRTTNETTKLTSSGFLHPRTHRPRTTAYHRLHTTVTRTPTPPHHQRRHQTDLTRKGCGKRVREGCGKRGRRI</sequence>
<gene>
    <name evidence="2" type="primary">Vigan.09G156900</name>
    <name evidence="2" type="ORF">VIGAN_09156900</name>
</gene>
<feature type="region of interest" description="Disordered" evidence="1">
    <location>
        <begin position="74"/>
        <end position="113"/>
    </location>
</feature>
<keyword evidence="3" id="KW-1185">Reference proteome</keyword>
<dbReference type="EMBL" id="AP015042">
    <property type="protein sequence ID" value="BAT97972.1"/>
    <property type="molecule type" value="Genomic_DNA"/>
</dbReference>
<protein>
    <submittedName>
        <fullName evidence="2">Uncharacterized protein</fullName>
    </submittedName>
</protein>
<dbReference type="Proteomes" id="UP000291084">
    <property type="component" value="Chromosome 9"/>
</dbReference>
<reference evidence="2 3" key="1">
    <citation type="journal article" date="2015" name="Sci. Rep.">
        <title>The power of single molecule real-time sequencing technology in the de novo assembly of a eukaryotic genome.</title>
        <authorList>
            <person name="Sakai H."/>
            <person name="Naito K."/>
            <person name="Ogiso-Tanaka E."/>
            <person name="Takahashi Y."/>
            <person name="Iseki K."/>
            <person name="Muto C."/>
            <person name="Satou K."/>
            <person name="Teruya K."/>
            <person name="Shiroma A."/>
            <person name="Shimoji M."/>
            <person name="Hirano T."/>
            <person name="Itoh T."/>
            <person name="Kaga A."/>
            <person name="Tomooka N."/>
        </authorList>
    </citation>
    <scope>NUCLEOTIDE SEQUENCE [LARGE SCALE GENOMIC DNA]</scope>
    <source>
        <strain evidence="3">cv. Shumari</strain>
    </source>
</reference>
<evidence type="ECO:0000313" key="3">
    <source>
        <dbReference type="Proteomes" id="UP000291084"/>
    </source>
</evidence>